<dbReference type="Proteomes" id="UP000600449">
    <property type="component" value="Unassembled WGS sequence"/>
</dbReference>
<feature type="domain" description="DUF3320" evidence="1">
    <location>
        <begin position="1434"/>
        <end position="1480"/>
    </location>
</feature>
<dbReference type="Pfam" id="PF13087">
    <property type="entry name" value="AAA_12"/>
    <property type="match status" value="1"/>
</dbReference>
<dbReference type="PANTHER" id="PTHR10887">
    <property type="entry name" value="DNA2/NAM7 HELICASE FAMILY"/>
    <property type="match status" value="1"/>
</dbReference>
<dbReference type="RefSeq" id="WP_188909602.1">
    <property type="nucleotide sequence ID" value="NZ_BMMF01000002.1"/>
</dbReference>
<evidence type="ECO:0000259" key="2">
    <source>
        <dbReference type="Pfam" id="PF13086"/>
    </source>
</evidence>
<evidence type="ECO:0000313" key="6">
    <source>
        <dbReference type="Proteomes" id="UP000600449"/>
    </source>
</evidence>
<dbReference type="EMBL" id="BMMF01000002">
    <property type="protein sequence ID" value="GGK22763.1"/>
    <property type="molecule type" value="Genomic_DNA"/>
</dbReference>
<evidence type="ECO:0008006" key="7">
    <source>
        <dbReference type="Google" id="ProtNLM"/>
    </source>
</evidence>
<dbReference type="Gene3D" id="3.40.50.300">
    <property type="entry name" value="P-loop containing nucleotide triphosphate hydrolases"/>
    <property type="match status" value="3"/>
</dbReference>
<sequence>MDDAIGGRAGGRRLEALLAEARTRLIETGTRNRLVHVNRAAKRPSTLAIFVADTDALFSRLVREGRPYRFAPDPVLAARAAAGEPEPDGEQEKAQEGGGAFRTPMTFVTAELDASDEASARLDTLQTRLGPAPLEKRLLRFFRDARLLEEEQGVNILYLAIGFLRWYEEERSETLREAPLLLVPVSLVRDARRSTYELRAREEDIGLNLPLSERLRELGVSLPPIPEAEEWVASDYFDAVEEAIAAKPRWSVDRRGVELGLFSFAKLLMFHDLEPDSWPDRAILSHPLLQGLLVDGFPEALPPTESRPGDLDRRYAPADLLHVVDADHSQTLAIEAARREGNLVVQGPPGTGKSQTIANILAAAAHDGLTVLFVAEKMVALEVVHARLERAGLGPLCLELHSRAANKRLVAQELGKTLDGSVSAPDVSRSEKRLREVRDALNAASHDLHAPIGETGTTPHRVLGDLARAAGLGLPPPALAVETLATLSGEAYEAMLARAAILADLVARHGRADDHPWRGTTRLSLQPLDLDRLVPSCAALAEALPQRIEAAGTYAAALGAGAPRTLGETTGLARALEALAQAPGDPDMRDGIVALPEAALARCDALLAEAGEVISAIEADIALFAPAALEARTADVRAALARGAGSFFARLGGAYRRSVAELSTWIVGEMPREPGKRLALVDRLIALRQRLATLDEIGREARDVVGPLWAGRRTDVASLRALVAWRRGPAKILGADLARSWPRLRGFAGDERLARASREIDALVRDSLAELTTIVETLGLDLGRAFGAARLEAIPAARLAERLGAWRDGTSRFSEWRSMADAETALAAAGAGDLARRLADGRLAPEHAAEELRHARAEALWRRALAERPGLAALEGLRRGDLVREFVRLEHARRGEVSALIRARHAAAMPRGGQGEMGVIRGEVGKRRGHMALRRLIARAGSALQRIKPIFLMSPLSVAQYLPHGRIAFDLVVIDEASQVRPEDALGVLARGARVVVVGDAKQLPPTSFFDRLMADAGTADGEEEDDAEEPAGALAGAAKATELESILTLCEARGLPRTRLRWHYRSRHPSLIAVSNELFYQNDLVLPPSPEAALGEEGLVAIRVAGAYDRGGTRTNAIEARAVVEAAARHAAERPERSLGIVTFSTAQRDLVSLLLDEARRTDPALDAYIAEREGEEALFVKNLENVQGDERDVILISVGYGPRRAGEPLDSMAFGPVSSEGGERRLNVLFTRARLRCEVFVSFDSGDIDLGRARGRGPDALKRFLAFAETGVLDAASATGLDPESGFEEDVARAVGAMGYVADPQVGHAGFRIDLAVRHPARPGRWMLAVECDGAAYHGALWARERDRLRQEILEGMGWRFHRIWGTDWYYRREAELARLRAALESAEAERAPMLKPVLEIDGVIQEEAFAPPPAIGEPYRVASPRAPAGREPHEATHAQALRVLREIVAVEGPIHAEELTRRYASAFGASRAGQRIVDAVARTLALQGGGEDALVESDGFWMTRDQARAPVLRDRSQAPAGLKAAGMIAPVEIAAALARALADNGAMSRDEIVVASARLLGFQRTGADLRARIGEIVEREVAAGRVVAEGGGVRLA</sequence>
<dbReference type="Pfam" id="PF13195">
    <property type="entry name" value="DUF4011"/>
    <property type="match status" value="1"/>
</dbReference>
<feature type="domain" description="Restriction endonuclease type II-like" evidence="4">
    <location>
        <begin position="1289"/>
        <end position="1386"/>
    </location>
</feature>
<feature type="domain" description="DNA2/NAM7 helicase-like C-terminal" evidence="3">
    <location>
        <begin position="1053"/>
        <end position="1239"/>
    </location>
</feature>
<name>A0A917Q4U4_9HYPH</name>
<dbReference type="SUPFAM" id="SSF52540">
    <property type="entry name" value="P-loop containing nucleoside triphosphate hydrolases"/>
    <property type="match status" value="1"/>
</dbReference>
<dbReference type="PANTHER" id="PTHR10887:SF495">
    <property type="entry name" value="HELICASE SENATAXIN ISOFORM X1-RELATED"/>
    <property type="match status" value="1"/>
</dbReference>
<dbReference type="Pfam" id="PF13086">
    <property type="entry name" value="AAA_11"/>
    <property type="match status" value="2"/>
</dbReference>
<dbReference type="Pfam" id="PF18741">
    <property type="entry name" value="MTES_1575"/>
    <property type="match status" value="1"/>
</dbReference>
<protein>
    <recommendedName>
        <fullName evidence="7">AAA domain-containing protein</fullName>
    </recommendedName>
</protein>
<dbReference type="Pfam" id="PF11784">
    <property type="entry name" value="DUF3320"/>
    <property type="match status" value="1"/>
</dbReference>
<dbReference type="InterPro" id="IPR049468">
    <property type="entry name" value="Restrct_endonuc-II-like_dom"/>
</dbReference>
<accession>A0A917Q4U4</accession>
<dbReference type="SUPFAM" id="SSF52980">
    <property type="entry name" value="Restriction endonuclease-like"/>
    <property type="match status" value="1"/>
</dbReference>
<keyword evidence="6" id="KW-1185">Reference proteome</keyword>
<gene>
    <name evidence="5" type="ORF">GCM10011322_06840</name>
</gene>
<evidence type="ECO:0000259" key="4">
    <source>
        <dbReference type="Pfam" id="PF18741"/>
    </source>
</evidence>
<organism evidence="5 6">
    <name type="scientific">Salinarimonas ramus</name>
    <dbReference type="NCBI Taxonomy" id="690164"/>
    <lineage>
        <taxon>Bacteria</taxon>
        <taxon>Pseudomonadati</taxon>
        <taxon>Pseudomonadota</taxon>
        <taxon>Alphaproteobacteria</taxon>
        <taxon>Hyphomicrobiales</taxon>
        <taxon>Salinarimonadaceae</taxon>
        <taxon>Salinarimonas</taxon>
    </lineage>
</organism>
<comment type="caution">
    <text evidence="5">The sequence shown here is derived from an EMBL/GenBank/DDBJ whole genome shotgun (WGS) entry which is preliminary data.</text>
</comment>
<evidence type="ECO:0000259" key="3">
    <source>
        <dbReference type="Pfam" id="PF13087"/>
    </source>
</evidence>
<dbReference type="InterPro" id="IPR045055">
    <property type="entry name" value="DNA2/NAM7-like"/>
</dbReference>
<feature type="domain" description="DNA2/NAM7 helicase helicase" evidence="2">
    <location>
        <begin position="968"/>
        <end position="1008"/>
    </location>
</feature>
<dbReference type="Gene3D" id="3.40.960.10">
    <property type="entry name" value="VSR Endonuclease"/>
    <property type="match status" value="1"/>
</dbReference>
<dbReference type="InterPro" id="IPR041679">
    <property type="entry name" value="DNA2/NAM7-like_C"/>
</dbReference>
<evidence type="ECO:0000259" key="1">
    <source>
        <dbReference type="Pfam" id="PF11784"/>
    </source>
</evidence>
<dbReference type="InterPro" id="IPR021754">
    <property type="entry name" value="DUF3320"/>
</dbReference>
<dbReference type="InterPro" id="IPR025103">
    <property type="entry name" value="DUF4011"/>
</dbReference>
<dbReference type="InterPro" id="IPR011335">
    <property type="entry name" value="Restrct_endonuc-II-like"/>
</dbReference>
<dbReference type="InterPro" id="IPR027417">
    <property type="entry name" value="P-loop_NTPase"/>
</dbReference>
<evidence type="ECO:0000313" key="5">
    <source>
        <dbReference type="EMBL" id="GGK22763.1"/>
    </source>
</evidence>
<dbReference type="GO" id="GO:0004386">
    <property type="term" value="F:helicase activity"/>
    <property type="evidence" value="ECO:0007669"/>
    <property type="project" value="InterPro"/>
</dbReference>
<dbReference type="FunFam" id="3.40.960.10:FF:000002">
    <property type="entry name" value="DNA helicase related protein"/>
    <property type="match status" value="1"/>
</dbReference>
<reference evidence="5 6" key="1">
    <citation type="journal article" date="2014" name="Int. J. Syst. Evol. Microbiol.">
        <title>Complete genome sequence of Corynebacterium casei LMG S-19264T (=DSM 44701T), isolated from a smear-ripened cheese.</title>
        <authorList>
            <consortium name="US DOE Joint Genome Institute (JGI-PGF)"/>
            <person name="Walter F."/>
            <person name="Albersmeier A."/>
            <person name="Kalinowski J."/>
            <person name="Ruckert C."/>
        </authorList>
    </citation>
    <scope>NUCLEOTIDE SEQUENCE [LARGE SCALE GENOMIC DNA]</scope>
    <source>
        <strain evidence="5 6">CGMCC 1.9161</strain>
    </source>
</reference>
<proteinExistence type="predicted"/>
<dbReference type="InterPro" id="IPR041677">
    <property type="entry name" value="DNA2/NAM7_AAA_11"/>
</dbReference>
<feature type="domain" description="DNA2/NAM7 helicase helicase" evidence="2">
    <location>
        <begin position="327"/>
        <end position="404"/>
    </location>
</feature>
<dbReference type="FunFam" id="3.40.50.300:FF:002063">
    <property type="entry name" value="DNA helicase related protein"/>
    <property type="match status" value="1"/>
</dbReference>